<dbReference type="PANTHER" id="PTHR48043">
    <property type="entry name" value="EG:EG0003.4 PROTEIN-RELATED"/>
    <property type="match status" value="1"/>
</dbReference>
<comment type="caution">
    <text evidence="5">The sequence shown here is derived from an EMBL/GenBank/DDBJ whole genome shotgun (WGS) entry which is preliminary data.</text>
</comment>
<evidence type="ECO:0000256" key="3">
    <source>
        <dbReference type="ARBA" id="ARBA00022679"/>
    </source>
</evidence>
<dbReference type="PANTHER" id="PTHR48043:SF145">
    <property type="entry name" value="FI06409P-RELATED"/>
    <property type="match status" value="1"/>
</dbReference>
<proteinExistence type="inferred from homology"/>
<keyword evidence="3" id="KW-0808">Transferase</keyword>
<reference evidence="5" key="1">
    <citation type="submission" date="2021-10" db="EMBL/GenBank/DDBJ databases">
        <title>Tropical sea cucumber genome reveals ecological adaptation and Cuvierian tubules defense mechanism.</title>
        <authorList>
            <person name="Chen T."/>
        </authorList>
    </citation>
    <scope>NUCLEOTIDE SEQUENCE</scope>
    <source>
        <strain evidence="5">Nanhai2018</strain>
        <tissue evidence="5">Muscle</tissue>
    </source>
</reference>
<name>A0A9Q1H2F5_HOLLE</name>
<dbReference type="Proteomes" id="UP001152320">
    <property type="component" value="Chromosome 14"/>
</dbReference>
<feature type="signal peptide" evidence="4">
    <location>
        <begin position="1"/>
        <end position="28"/>
    </location>
</feature>
<organism evidence="5 6">
    <name type="scientific">Holothuria leucospilota</name>
    <name type="common">Black long sea cucumber</name>
    <name type="synonym">Mertensiothuria leucospilota</name>
    <dbReference type="NCBI Taxonomy" id="206669"/>
    <lineage>
        <taxon>Eukaryota</taxon>
        <taxon>Metazoa</taxon>
        <taxon>Echinodermata</taxon>
        <taxon>Eleutherozoa</taxon>
        <taxon>Echinozoa</taxon>
        <taxon>Holothuroidea</taxon>
        <taxon>Aspidochirotacea</taxon>
        <taxon>Aspidochirotida</taxon>
        <taxon>Holothuriidae</taxon>
        <taxon>Holothuria</taxon>
    </lineage>
</organism>
<keyword evidence="4" id="KW-0732">Signal</keyword>
<dbReference type="FunFam" id="3.40.50.2000:FF:000021">
    <property type="entry name" value="UDP-glucuronosyltransferase"/>
    <property type="match status" value="1"/>
</dbReference>
<keyword evidence="6" id="KW-1185">Reference proteome</keyword>
<dbReference type="SUPFAM" id="SSF53756">
    <property type="entry name" value="UDP-Glycosyltransferase/glycogen phosphorylase"/>
    <property type="match status" value="1"/>
</dbReference>
<protein>
    <submittedName>
        <fullName evidence="5">UDP-glucuronosyltransferase 2C1</fullName>
    </submittedName>
</protein>
<dbReference type="InterPro" id="IPR050271">
    <property type="entry name" value="UDP-glycosyltransferase"/>
</dbReference>
<accession>A0A9Q1H2F5</accession>
<comment type="similarity">
    <text evidence="1">Belongs to the UDP-glycosyltransferase family.</text>
</comment>
<evidence type="ECO:0000256" key="2">
    <source>
        <dbReference type="ARBA" id="ARBA00022676"/>
    </source>
</evidence>
<dbReference type="GO" id="GO:0008194">
    <property type="term" value="F:UDP-glycosyltransferase activity"/>
    <property type="evidence" value="ECO:0007669"/>
    <property type="project" value="InterPro"/>
</dbReference>
<evidence type="ECO:0000313" key="6">
    <source>
        <dbReference type="Proteomes" id="UP001152320"/>
    </source>
</evidence>
<dbReference type="Pfam" id="PF00201">
    <property type="entry name" value="UDPGT"/>
    <property type="match status" value="1"/>
</dbReference>
<dbReference type="AlphaFoldDB" id="A0A9Q1H2F5"/>
<keyword evidence="2" id="KW-0328">Glycosyltransferase</keyword>
<evidence type="ECO:0000313" key="5">
    <source>
        <dbReference type="EMBL" id="KAJ8030075.1"/>
    </source>
</evidence>
<sequence>MSHRNFYRFTSVIVLSMTFNFLLDNVDSSNVLFFNGMGEGSHFSAAAVIGQELASRGHQVTFLVSNEFKHLAENGKFHSNFEFIIIDTEVLMTPYYAQITQARFEGLDLFKNKTFTNEVDEARAQECSFVFSSNFIENLRNRQFDAIVFDPWWPCCIALGETLNIKKVVLDPASLSPAFLRAYGLHVNSAFIPEQGTGFPENMSFFQRIQNVLISLRIPVIDQASFNDALGTHENRPLVAMLQRNKITSYMDGLSSADLFVSTTDPLLYPDMSESAGHISVAGLTTKEAMPLPEGLETFLQSSGDNGVIVLSLGTYVTHMPDKFVAIFREVFSKLPHKVIWQWKEDFSLNMTENVRLMKWLPQNDLLGHEKTRLLIYQGGNNGLHEAIYHAVPLLVIPLGGDQFDVAQRVVDKEIGLKIEVTSVTVESLHNTITTLLVHPKYVQH</sequence>
<dbReference type="InterPro" id="IPR002213">
    <property type="entry name" value="UDP_glucos_trans"/>
</dbReference>
<dbReference type="EMBL" id="JAIZAY010000014">
    <property type="protein sequence ID" value="KAJ8030075.1"/>
    <property type="molecule type" value="Genomic_DNA"/>
</dbReference>
<gene>
    <name evidence="5" type="ORF">HOLleu_29651</name>
</gene>
<evidence type="ECO:0000256" key="4">
    <source>
        <dbReference type="SAM" id="SignalP"/>
    </source>
</evidence>
<dbReference type="Gene3D" id="3.40.50.2000">
    <property type="entry name" value="Glycogen Phosphorylase B"/>
    <property type="match status" value="2"/>
</dbReference>
<dbReference type="OrthoDB" id="5835829at2759"/>
<evidence type="ECO:0000256" key="1">
    <source>
        <dbReference type="ARBA" id="ARBA00009995"/>
    </source>
</evidence>
<dbReference type="CDD" id="cd03784">
    <property type="entry name" value="GT1_Gtf-like"/>
    <property type="match status" value="1"/>
</dbReference>
<feature type="chain" id="PRO_5040153094" evidence="4">
    <location>
        <begin position="29"/>
        <end position="445"/>
    </location>
</feature>